<evidence type="ECO:0000256" key="9">
    <source>
        <dbReference type="HAMAP-Rule" id="MF_00135"/>
    </source>
</evidence>
<dbReference type="InterPro" id="IPR001240">
    <property type="entry name" value="PRAI_dom"/>
</dbReference>
<keyword evidence="12" id="KW-1185">Reference proteome</keyword>
<gene>
    <name evidence="9" type="primary">trpF</name>
    <name evidence="11" type="ORF">ACFQBQ_08785</name>
</gene>
<dbReference type="GO" id="GO:0016853">
    <property type="term" value="F:isomerase activity"/>
    <property type="evidence" value="ECO:0007669"/>
    <property type="project" value="UniProtKB-KW"/>
</dbReference>
<dbReference type="Proteomes" id="UP001596391">
    <property type="component" value="Unassembled WGS sequence"/>
</dbReference>
<evidence type="ECO:0000256" key="2">
    <source>
        <dbReference type="ARBA" id="ARBA00004664"/>
    </source>
</evidence>
<dbReference type="InterPro" id="IPR044643">
    <property type="entry name" value="TrpF_fam"/>
</dbReference>
<evidence type="ECO:0000256" key="5">
    <source>
        <dbReference type="ARBA" id="ARBA00022605"/>
    </source>
</evidence>
<evidence type="ECO:0000256" key="8">
    <source>
        <dbReference type="ARBA" id="ARBA00023235"/>
    </source>
</evidence>
<dbReference type="RefSeq" id="WP_263372029.1">
    <property type="nucleotide sequence ID" value="NZ_JAGSYD010000003.1"/>
</dbReference>
<evidence type="ECO:0000313" key="12">
    <source>
        <dbReference type="Proteomes" id="UP001596391"/>
    </source>
</evidence>
<keyword evidence="8 9" id="KW-0413">Isomerase</keyword>
<proteinExistence type="inferred from homology"/>
<keyword evidence="7 9" id="KW-0057">Aromatic amino acid biosynthesis</keyword>
<keyword evidence="6 9" id="KW-0822">Tryptophan biosynthesis</keyword>
<accession>A0ABW1Z896</accession>
<evidence type="ECO:0000313" key="11">
    <source>
        <dbReference type="EMBL" id="MFC6645674.1"/>
    </source>
</evidence>
<dbReference type="HAMAP" id="MF_00135">
    <property type="entry name" value="PRAI"/>
    <property type="match status" value="1"/>
</dbReference>
<feature type="domain" description="N-(5'phosphoribosyl) anthranilate isomerase (PRAI)" evidence="10">
    <location>
        <begin position="7"/>
        <end position="219"/>
    </location>
</feature>
<dbReference type="EC" id="5.3.1.24" evidence="3 9"/>
<sequence>MSKTWVKLCANTNLEDAQLAAELGADAVGFVFAPSKRQVMAEQVAAITPHLPAGVETIGVFIEHDAAPIIAVVKATNLTGVQLHGDTNIKLIAALNEAFEGRVKLLQVVGFESGQEAEFERKLQLAVSQPQVWGVLLDTVKSGASGGLGVAFDWPAANAIVQRVFSAVENPPKLIIAGGLKPENVAEAIRVFSPFGVDVASGVESVPGKKDAAKMRAFLAAAR</sequence>
<evidence type="ECO:0000256" key="3">
    <source>
        <dbReference type="ARBA" id="ARBA00012572"/>
    </source>
</evidence>
<dbReference type="EMBL" id="JBHSWI010000001">
    <property type="protein sequence ID" value="MFC6645674.1"/>
    <property type="molecule type" value="Genomic_DNA"/>
</dbReference>
<dbReference type="PANTHER" id="PTHR42894">
    <property type="entry name" value="N-(5'-PHOSPHORIBOSYL)ANTHRANILATE ISOMERASE"/>
    <property type="match status" value="1"/>
</dbReference>
<evidence type="ECO:0000256" key="7">
    <source>
        <dbReference type="ARBA" id="ARBA00023141"/>
    </source>
</evidence>
<evidence type="ECO:0000256" key="6">
    <source>
        <dbReference type="ARBA" id="ARBA00022822"/>
    </source>
</evidence>
<reference evidence="12" key="1">
    <citation type="journal article" date="2019" name="Int. J. Syst. Evol. Microbiol.">
        <title>The Global Catalogue of Microorganisms (GCM) 10K type strain sequencing project: providing services to taxonomists for standard genome sequencing and annotation.</title>
        <authorList>
            <consortium name="The Broad Institute Genomics Platform"/>
            <consortium name="The Broad Institute Genome Sequencing Center for Infectious Disease"/>
            <person name="Wu L."/>
            <person name="Ma J."/>
        </authorList>
    </citation>
    <scope>NUCLEOTIDE SEQUENCE [LARGE SCALE GENOMIC DNA]</scope>
    <source>
        <strain evidence="12">CGMCC 1.16026</strain>
    </source>
</reference>
<protein>
    <recommendedName>
        <fullName evidence="4 9">N-(5'-phosphoribosyl)anthranilate isomerase</fullName>
        <shortName evidence="9">PRAI</shortName>
        <ecNumber evidence="3 9">5.3.1.24</ecNumber>
    </recommendedName>
</protein>
<dbReference type="Pfam" id="PF00697">
    <property type="entry name" value="PRAI"/>
    <property type="match status" value="1"/>
</dbReference>
<dbReference type="InterPro" id="IPR013785">
    <property type="entry name" value="Aldolase_TIM"/>
</dbReference>
<comment type="catalytic activity">
    <reaction evidence="1 9">
        <text>N-(5-phospho-beta-D-ribosyl)anthranilate = 1-(2-carboxyphenylamino)-1-deoxy-D-ribulose 5-phosphate</text>
        <dbReference type="Rhea" id="RHEA:21540"/>
        <dbReference type="ChEBI" id="CHEBI:18277"/>
        <dbReference type="ChEBI" id="CHEBI:58613"/>
        <dbReference type="EC" id="5.3.1.24"/>
    </reaction>
</comment>
<comment type="caution">
    <text evidence="11">The sequence shown here is derived from an EMBL/GenBank/DDBJ whole genome shotgun (WGS) entry which is preliminary data.</text>
</comment>
<name>A0ABW1Z896_9BACT</name>
<organism evidence="11 12">
    <name type="scientific">Granulicella cerasi</name>
    <dbReference type="NCBI Taxonomy" id="741063"/>
    <lineage>
        <taxon>Bacteria</taxon>
        <taxon>Pseudomonadati</taxon>
        <taxon>Acidobacteriota</taxon>
        <taxon>Terriglobia</taxon>
        <taxon>Terriglobales</taxon>
        <taxon>Acidobacteriaceae</taxon>
        <taxon>Granulicella</taxon>
    </lineage>
</organism>
<evidence type="ECO:0000256" key="1">
    <source>
        <dbReference type="ARBA" id="ARBA00001164"/>
    </source>
</evidence>
<comment type="pathway">
    <text evidence="2 9">Amino-acid biosynthesis; L-tryptophan biosynthesis; L-tryptophan from chorismate: step 3/5.</text>
</comment>
<dbReference type="SUPFAM" id="SSF51366">
    <property type="entry name" value="Ribulose-phoshate binding barrel"/>
    <property type="match status" value="1"/>
</dbReference>
<dbReference type="PANTHER" id="PTHR42894:SF1">
    <property type="entry name" value="N-(5'-PHOSPHORIBOSYL)ANTHRANILATE ISOMERASE"/>
    <property type="match status" value="1"/>
</dbReference>
<dbReference type="CDD" id="cd00405">
    <property type="entry name" value="PRAI"/>
    <property type="match status" value="1"/>
</dbReference>
<comment type="similarity">
    <text evidence="9">Belongs to the TrpF family.</text>
</comment>
<dbReference type="InterPro" id="IPR011060">
    <property type="entry name" value="RibuloseP-bd_barrel"/>
</dbReference>
<evidence type="ECO:0000259" key="10">
    <source>
        <dbReference type="Pfam" id="PF00697"/>
    </source>
</evidence>
<keyword evidence="5 9" id="KW-0028">Amino-acid biosynthesis</keyword>
<evidence type="ECO:0000256" key="4">
    <source>
        <dbReference type="ARBA" id="ARBA00022272"/>
    </source>
</evidence>
<dbReference type="Gene3D" id="3.20.20.70">
    <property type="entry name" value="Aldolase class I"/>
    <property type="match status" value="1"/>
</dbReference>